<evidence type="ECO:0000256" key="1">
    <source>
        <dbReference type="SAM" id="MobiDB-lite"/>
    </source>
</evidence>
<evidence type="ECO:0000313" key="4">
    <source>
        <dbReference type="Proteomes" id="UP001501326"/>
    </source>
</evidence>
<feature type="domain" description="Aminoglycoside phosphotransferase" evidence="2">
    <location>
        <begin position="61"/>
        <end position="287"/>
    </location>
</feature>
<dbReference type="Pfam" id="PF01636">
    <property type="entry name" value="APH"/>
    <property type="match status" value="1"/>
</dbReference>
<protein>
    <submittedName>
        <fullName evidence="3">Aminoglycoside phosphotransferase family protein</fullName>
    </submittedName>
</protein>
<dbReference type="InterPro" id="IPR002575">
    <property type="entry name" value="Aminoglycoside_PTrfase"/>
</dbReference>
<reference evidence="3 4" key="1">
    <citation type="journal article" date="2019" name="Int. J. Syst. Evol. Microbiol.">
        <title>The Global Catalogue of Microorganisms (GCM) 10K type strain sequencing project: providing services to taxonomists for standard genome sequencing and annotation.</title>
        <authorList>
            <consortium name="The Broad Institute Genomics Platform"/>
            <consortium name="The Broad Institute Genome Sequencing Center for Infectious Disease"/>
            <person name="Wu L."/>
            <person name="Ma J."/>
        </authorList>
    </citation>
    <scope>NUCLEOTIDE SEQUENCE [LARGE SCALE GENOMIC DNA]</scope>
    <source>
        <strain evidence="3 4">JCM 16378</strain>
    </source>
</reference>
<sequence>MAAVACLRIDRVTPSPTDPPGHEAQPGPDGRAGIDTALVRRLVADEFPQWAGLPVRPVAVDGWDNRTYRLGDDLSVRLPTHDRYVAAVEKEARWLPVLAPYLPVPVPEVVASGKPGEGYPHPWSVRRWVGGATVSAATVGDDEAQQLALDLADFLGALRAAPANGGPVAGEHCFHRGGDLGVYGEEAREAFGSLEPDLGAGALDVFETALTSQWGGEPVWFHGDVATGNLLVRDGRLAAVIDFGTCGIGDPACDLVFAWTFLEGAAREVFRSAVGLDVDTWARARGWAVWKSAVDLEGREVTNLRILRDVVAEHRVLTRTGR</sequence>
<gene>
    <name evidence="3" type="ORF">GCM10009867_20830</name>
</gene>
<dbReference type="Proteomes" id="UP001501326">
    <property type="component" value="Unassembled WGS sequence"/>
</dbReference>
<dbReference type="InterPro" id="IPR011009">
    <property type="entry name" value="Kinase-like_dom_sf"/>
</dbReference>
<dbReference type="SUPFAM" id="SSF56112">
    <property type="entry name" value="Protein kinase-like (PK-like)"/>
    <property type="match status" value="1"/>
</dbReference>
<evidence type="ECO:0000313" key="3">
    <source>
        <dbReference type="EMBL" id="GAA2736347.1"/>
    </source>
</evidence>
<organism evidence="3 4">
    <name type="scientific">Pedococcus aerophilus</name>
    <dbReference type="NCBI Taxonomy" id="436356"/>
    <lineage>
        <taxon>Bacteria</taxon>
        <taxon>Bacillati</taxon>
        <taxon>Actinomycetota</taxon>
        <taxon>Actinomycetes</taxon>
        <taxon>Micrococcales</taxon>
        <taxon>Intrasporangiaceae</taxon>
        <taxon>Pedococcus</taxon>
    </lineage>
</organism>
<accession>A0ABN3UNP0</accession>
<dbReference type="InterPro" id="IPR051678">
    <property type="entry name" value="AGP_Transferase"/>
</dbReference>
<feature type="region of interest" description="Disordered" evidence="1">
    <location>
        <begin position="10"/>
        <end position="31"/>
    </location>
</feature>
<dbReference type="Gene3D" id="3.30.200.20">
    <property type="entry name" value="Phosphorylase Kinase, domain 1"/>
    <property type="match status" value="1"/>
</dbReference>
<dbReference type="PANTHER" id="PTHR21310">
    <property type="entry name" value="AMINOGLYCOSIDE PHOSPHOTRANSFERASE-RELATED-RELATED"/>
    <property type="match status" value="1"/>
</dbReference>
<dbReference type="CDD" id="cd05155">
    <property type="entry name" value="APH_ChoK_like_1"/>
    <property type="match status" value="1"/>
</dbReference>
<keyword evidence="4" id="KW-1185">Reference proteome</keyword>
<dbReference type="EMBL" id="BAAARN010000001">
    <property type="protein sequence ID" value="GAA2736347.1"/>
    <property type="molecule type" value="Genomic_DNA"/>
</dbReference>
<comment type="caution">
    <text evidence="3">The sequence shown here is derived from an EMBL/GenBank/DDBJ whole genome shotgun (WGS) entry which is preliminary data.</text>
</comment>
<name>A0ABN3UNP0_9MICO</name>
<evidence type="ECO:0000259" key="2">
    <source>
        <dbReference type="Pfam" id="PF01636"/>
    </source>
</evidence>
<proteinExistence type="predicted"/>
<dbReference type="Gene3D" id="3.90.1200.10">
    <property type="match status" value="1"/>
</dbReference>
<dbReference type="PANTHER" id="PTHR21310:SF42">
    <property type="entry name" value="BIFUNCTIONAL AAC_APH"/>
    <property type="match status" value="1"/>
</dbReference>